<dbReference type="EC" id="4.4.1.13" evidence="2"/>
<organism evidence="7 8">
    <name type="scientific">Secundilactobacillus odoratitofui DSM 19909 = JCM 15043</name>
    <dbReference type="NCBI Taxonomy" id="1423776"/>
    <lineage>
        <taxon>Bacteria</taxon>
        <taxon>Bacillati</taxon>
        <taxon>Bacillota</taxon>
        <taxon>Bacilli</taxon>
        <taxon>Lactobacillales</taxon>
        <taxon>Lactobacillaceae</taxon>
        <taxon>Secundilactobacillus</taxon>
    </lineage>
</organism>
<name>A0A0R1LZG6_9LACO</name>
<dbReference type="PANTHER" id="PTHR43525">
    <property type="entry name" value="PROTEIN MALY"/>
    <property type="match status" value="1"/>
</dbReference>
<dbReference type="AlphaFoldDB" id="A0A0R1LZG6"/>
<comment type="similarity">
    <text evidence="5">Belongs to the class-II pyridoxal-phosphate-dependent aminotransferase family. MalY/PatB cystathionine beta-lyase subfamily.</text>
</comment>
<evidence type="ECO:0000256" key="2">
    <source>
        <dbReference type="ARBA" id="ARBA00012224"/>
    </source>
</evidence>
<evidence type="ECO:0000313" key="8">
    <source>
        <dbReference type="Proteomes" id="UP000051160"/>
    </source>
</evidence>
<sequence>MLDTNVNRRNSNNIKWSPVKKDPGVLPMTIADMDIATPVFIREALQHELDQRVLGYSMPMASFYDAIIQWEWQRHNVSLLRDQLILLPSVVTGLAFVIRHLTQTNDSIIVMSPYYPPYRRLVEGNQRQMIDFPLVQREGQYVIDFERLDQVMSTSHARAILVCNPHNPGGRVWTTAEMLRLQDLASQHQVLVIADEIHDDTTFSDNEPVSLLANRMGESAVEQTVLLKSASKAFNIAGTKLAYLAVKNPELLAKLQQAADAEAIQEVNTLGVVATQTAYEHGERWLNEVNQYLQDNRDYAYEYIRENIPLIRPMLPQATYLMWLDFMAYDLTDQALDEHLQQDGRLMLNPGIEYGQSGSGFMRLNFAVDRSILKDALSRLGSFDHKMRKI</sequence>
<dbReference type="PANTHER" id="PTHR43525:SF1">
    <property type="entry name" value="PROTEIN MALY"/>
    <property type="match status" value="1"/>
</dbReference>
<comment type="caution">
    <text evidence="7">The sequence shown here is derived from an EMBL/GenBank/DDBJ whole genome shotgun (WGS) entry which is preliminary data.</text>
</comment>
<dbReference type="Pfam" id="PF00155">
    <property type="entry name" value="Aminotran_1_2"/>
    <property type="match status" value="1"/>
</dbReference>
<feature type="domain" description="Aminotransferase class I/classII large" evidence="6">
    <location>
        <begin position="33"/>
        <end position="380"/>
    </location>
</feature>
<protein>
    <recommendedName>
        <fullName evidence="2">cysteine-S-conjugate beta-lyase</fullName>
        <ecNumber evidence="2">4.4.1.13</ecNumber>
    </recommendedName>
</protein>
<evidence type="ECO:0000259" key="6">
    <source>
        <dbReference type="Pfam" id="PF00155"/>
    </source>
</evidence>
<keyword evidence="8" id="KW-1185">Reference proteome</keyword>
<dbReference type="InterPro" id="IPR004839">
    <property type="entry name" value="Aminotransferase_I/II_large"/>
</dbReference>
<dbReference type="STRING" id="1423776.FD04_GL000178"/>
<reference evidence="7 8" key="1">
    <citation type="journal article" date="2015" name="Genome Announc.">
        <title>Expanding the biotechnology potential of lactobacilli through comparative genomics of 213 strains and associated genera.</title>
        <authorList>
            <person name="Sun Z."/>
            <person name="Harris H.M."/>
            <person name="McCann A."/>
            <person name="Guo C."/>
            <person name="Argimon S."/>
            <person name="Zhang W."/>
            <person name="Yang X."/>
            <person name="Jeffery I.B."/>
            <person name="Cooney J.C."/>
            <person name="Kagawa T.F."/>
            <person name="Liu W."/>
            <person name="Song Y."/>
            <person name="Salvetti E."/>
            <person name="Wrobel A."/>
            <person name="Rasinkangas P."/>
            <person name="Parkhill J."/>
            <person name="Rea M.C."/>
            <person name="O'Sullivan O."/>
            <person name="Ritari J."/>
            <person name="Douillard F.P."/>
            <person name="Paul Ross R."/>
            <person name="Yang R."/>
            <person name="Briner A.E."/>
            <person name="Felis G.E."/>
            <person name="de Vos W.M."/>
            <person name="Barrangou R."/>
            <person name="Klaenhammer T.R."/>
            <person name="Caufield P.W."/>
            <person name="Cui Y."/>
            <person name="Zhang H."/>
            <person name="O'Toole P.W."/>
        </authorList>
    </citation>
    <scope>NUCLEOTIDE SEQUENCE [LARGE SCALE GENOMIC DNA]</scope>
    <source>
        <strain evidence="7 8">DSM 19909</strain>
    </source>
</reference>
<dbReference type="Proteomes" id="UP000051160">
    <property type="component" value="Unassembled WGS sequence"/>
</dbReference>
<dbReference type="InterPro" id="IPR015421">
    <property type="entry name" value="PyrdxlP-dep_Trfase_major"/>
</dbReference>
<dbReference type="InterPro" id="IPR027619">
    <property type="entry name" value="C-S_lyase_PatB-like"/>
</dbReference>
<dbReference type="InterPro" id="IPR015424">
    <property type="entry name" value="PyrdxlP-dep_Trfase"/>
</dbReference>
<comment type="cofactor">
    <cofactor evidence="1">
        <name>pyridoxal 5'-phosphate</name>
        <dbReference type="ChEBI" id="CHEBI:597326"/>
    </cofactor>
</comment>
<dbReference type="Gene3D" id="3.90.1150.10">
    <property type="entry name" value="Aspartate Aminotransferase, domain 1"/>
    <property type="match status" value="1"/>
</dbReference>
<dbReference type="NCBIfam" id="TIGR04350">
    <property type="entry name" value="C_S_lyase_PatB"/>
    <property type="match status" value="1"/>
</dbReference>
<dbReference type="CDD" id="cd00609">
    <property type="entry name" value="AAT_like"/>
    <property type="match status" value="1"/>
</dbReference>
<dbReference type="Gene3D" id="3.40.640.10">
    <property type="entry name" value="Type I PLP-dependent aspartate aminotransferase-like (Major domain)"/>
    <property type="match status" value="1"/>
</dbReference>
<dbReference type="GO" id="GO:0047804">
    <property type="term" value="F:cysteine-S-conjugate beta-lyase activity"/>
    <property type="evidence" value="ECO:0007669"/>
    <property type="project" value="UniProtKB-EC"/>
</dbReference>
<gene>
    <name evidence="7" type="ORF">FD04_GL000178</name>
</gene>
<dbReference type="SUPFAM" id="SSF53383">
    <property type="entry name" value="PLP-dependent transferases"/>
    <property type="match status" value="1"/>
</dbReference>
<dbReference type="RefSeq" id="WP_054699587.1">
    <property type="nucleotide sequence ID" value="NZ_AZEE01000027.1"/>
</dbReference>
<evidence type="ECO:0000256" key="1">
    <source>
        <dbReference type="ARBA" id="ARBA00001933"/>
    </source>
</evidence>
<evidence type="ECO:0000256" key="3">
    <source>
        <dbReference type="ARBA" id="ARBA00022898"/>
    </source>
</evidence>
<dbReference type="InterPro" id="IPR051798">
    <property type="entry name" value="Class-II_PLP-Dep_Aminotrans"/>
</dbReference>
<accession>A0A0R1LZG6</accession>
<dbReference type="GO" id="GO:0030170">
    <property type="term" value="F:pyridoxal phosphate binding"/>
    <property type="evidence" value="ECO:0007669"/>
    <property type="project" value="InterPro"/>
</dbReference>
<keyword evidence="4 7" id="KW-0456">Lyase</keyword>
<dbReference type="InterPro" id="IPR015422">
    <property type="entry name" value="PyrdxlP-dep_Trfase_small"/>
</dbReference>
<evidence type="ECO:0000313" key="7">
    <source>
        <dbReference type="EMBL" id="KRK98449.1"/>
    </source>
</evidence>
<dbReference type="PATRIC" id="fig|1423776.4.peg.177"/>
<evidence type="ECO:0000256" key="4">
    <source>
        <dbReference type="ARBA" id="ARBA00023239"/>
    </source>
</evidence>
<dbReference type="OrthoDB" id="9802872at2"/>
<keyword evidence="3" id="KW-0663">Pyridoxal phosphate</keyword>
<dbReference type="EMBL" id="AZEE01000027">
    <property type="protein sequence ID" value="KRK98449.1"/>
    <property type="molecule type" value="Genomic_DNA"/>
</dbReference>
<evidence type="ECO:0000256" key="5">
    <source>
        <dbReference type="ARBA" id="ARBA00037974"/>
    </source>
</evidence>
<proteinExistence type="inferred from homology"/>